<evidence type="ECO:0008006" key="4">
    <source>
        <dbReference type="Google" id="ProtNLM"/>
    </source>
</evidence>
<dbReference type="SUPFAM" id="SSF56925">
    <property type="entry name" value="OMPA-like"/>
    <property type="match status" value="1"/>
</dbReference>
<dbReference type="HOGENOM" id="CLU_063860_0_0_3"/>
<evidence type="ECO:0000256" key="1">
    <source>
        <dbReference type="SAM" id="MobiDB-lite"/>
    </source>
</evidence>
<dbReference type="Proteomes" id="UP000002533">
    <property type="component" value="Chromosome"/>
</dbReference>
<sequence length="286" mass="29153">MLELSIVEPNLLGVNVNNIFIRKEFLLLPGLAALAVVGTSFSAQAQTVSPVESQQLTESSATVAANTEAQSQESAIANPVSNGTELQQFPSVNTEEQANRIITPVPGTVATTSATLAPAYVEPTAQTSATPSSTSTIAQSDIDPGRATRGGRSYIGVAGNIGISGDDSSLGDGNFAAISKIGLTNAISIRPSAVFGNNTTILVPITYDFTLQAADAFSEPLAIAPYIGIGAAIKTGDDSQVGFLASGGIDLPLSSQFTATAAINAGFFDSTDIGLLIGVGYNFSGF</sequence>
<feature type="region of interest" description="Disordered" evidence="1">
    <location>
        <begin position="124"/>
        <end position="145"/>
    </location>
</feature>
<name>Q3M3P7_TRIV2</name>
<feature type="compositionally biased region" description="Low complexity" evidence="1">
    <location>
        <begin position="124"/>
        <end position="140"/>
    </location>
</feature>
<gene>
    <name evidence="2" type="ordered locus">Ava_4792</name>
</gene>
<organism evidence="2 3">
    <name type="scientific">Trichormus variabilis (strain ATCC 29413 / PCC 7937)</name>
    <name type="common">Anabaena variabilis</name>
    <dbReference type="NCBI Taxonomy" id="240292"/>
    <lineage>
        <taxon>Bacteria</taxon>
        <taxon>Bacillati</taxon>
        <taxon>Cyanobacteriota</taxon>
        <taxon>Cyanophyceae</taxon>
        <taxon>Nostocales</taxon>
        <taxon>Nostocaceae</taxon>
        <taxon>Trichormus</taxon>
    </lineage>
</organism>
<dbReference type="eggNOG" id="COG3266">
    <property type="taxonomic scope" value="Bacteria"/>
</dbReference>
<dbReference type="STRING" id="240292.Ava_4792"/>
<proteinExistence type="predicted"/>
<accession>Q3M3P7</accession>
<dbReference type="AlphaFoldDB" id="Q3M3P7"/>
<dbReference type="InterPro" id="IPR011250">
    <property type="entry name" value="OMP/PagP_B-barrel"/>
</dbReference>
<dbReference type="KEGG" id="ava:Ava_4792"/>
<dbReference type="EMBL" id="CP000117">
    <property type="protein sequence ID" value="ABA24389.1"/>
    <property type="molecule type" value="Genomic_DNA"/>
</dbReference>
<evidence type="ECO:0000313" key="2">
    <source>
        <dbReference type="EMBL" id="ABA24389.1"/>
    </source>
</evidence>
<protein>
    <recommendedName>
        <fullName evidence="4">Outer membrane protein beta-barrel domain-containing protein</fullName>
    </recommendedName>
</protein>
<reference evidence="3" key="1">
    <citation type="journal article" date="2014" name="Stand. Genomic Sci.">
        <title>Complete genome sequence of Anabaena variabilis ATCC 29413.</title>
        <authorList>
            <person name="Thiel T."/>
            <person name="Pratte B.S."/>
            <person name="Zhong J."/>
            <person name="Goodwin L."/>
            <person name="Copeland A."/>
            <person name="Lucas S."/>
            <person name="Han C."/>
            <person name="Pitluck S."/>
            <person name="Land M.L."/>
            <person name="Kyrpides N.C."/>
            <person name="Woyke T."/>
        </authorList>
    </citation>
    <scope>NUCLEOTIDE SEQUENCE [LARGE SCALE GENOMIC DNA]</scope>
    <source>
        <strain evidence="3">ATCC 29413 / PCC 7937</strain>
    </source>
</reference>
<evidence type="ECO:0000313" key="3">
    <source>
        <dbReference type="Proteomes" id="UP000002533"/>
    </source>
</evidence>